<evidence type="ECO:0000256" key="2">
    <source>
        <dbReference type="ARBA" id="ARBA00022763"/>
    </source>
</evidence>
<dbReference type="GO" id="GO:0006310">
    <property type="term" value="P:DNA recombination"/>
    <property type="evidence" value="ECO:0007669"/>
    <property type="project" value="UniProtKB-UniRule"/>
</dbReference>
<dbReference type="AlphaFoldDB" id="A0A2H0U708"/>
<gene>
    <name evidence="7" type="primary">recR</name>
    <name evidence="9" type="ORF">COU20_03585</name>
</gene>
<keyword evidence="6 7" id="KW-0234">DNA repair</keyword>
<dbReference type="GO" id="GO:0008270">
    <property type="term" value="F:zinc ion binding"/>
    <property type="evidence" value="ECO:0007669"/>
    <property type="project" value="UniProtKB-KW"/>
</dbReference>
<dbReference type="Pfam" id="PF21175">
    <property type="entry name" value="RecR_C"/>
    <property type="match status" value="1"/>
</dbReference>
<keyword evidence="2 7" id="KW-0227">DNA damage</keyword>
<comment type="caution">
    <text evidence="7">Lacks conserved residue(s) required for the propagation of feature annotation.</text>
</comment>
<dbReference type="PANTHER" id="PTHR30446">
    <property type="entry name" value="RECOMBINATION PROTEIN RECR"/>
    <property type="match status" value="1"/>
</dbReference>
<feature type="domain" description="Toprim" evidence="8">
    <location>
        <begin position="81"/>
        <end position="182"/>
    </location>
</feature>
<keyword evidence="3 7" id="KW-0863">Zinc-finger</keyword>
<dbReference type="InterPro" id="IPR023627">
    <property type="entry name" value="Rcmb_RecR"/>
</dbReference>
<evidence type="ECO:0000256" key="5">
    <source>
        <dbReference type="ARBA" id="ARBA00023172"/>
    </source>
</evidence>
<dbReference type="HAMAP" id="MF_00017">
    <property type="entry name" value="RecR"/>
    <property type="match status" value="1"/>
</dbReference>
<dbReference type="GO" id="GO:0003677">
    <property type="term" value="F:DNA binding"/>
    <property type="evidence" value="ECO:0007669"/>
    <property type="project" value="UniProtKB-UniRule"/>
</dbReference>
<comment type="similarity">
    <text evidence="7">Belongs to the RecR family.</text>
</comment>
<keyword evidence="4 7" id="KW-0862">Zinc</keyword>
<accession>A0A2H0U708</accession>
<protein>
    <recommendedName>
        <fullName evidence="7">Recombination protein RecR</fullName>
    </recommendedName>
</protein>
<evidence type="ECO:0000256" key="7">
    <source>
        <dbReference type="HAMAP-Rule" id="MF_00017"/>
    </source>
</evidence>
<comment type="caution">
    <text evidence="9">The sequence shown here is derived from an EMBL/GenBank/DDBJ whole genome shotgun (WGS) entry which is preliminary data.</text>
</comment>
<dbReference type="Proteomes" id="UP000231379">
    <property type="component" value="Unassembled WGS sequence"/>
</dbReference>
<dbReference type="PROSITE" id="PS50880">
    <property type="entry name" value="TOPRIM"/>
    <property type="match status" value="1"/>
</dbReference>
<evidence type="ECO:0000313" key="9">
    <source>
        <dbReference type="EMBL" id="PIR82213.1"/>
    </source>
</evidence>
<proteinExistence type="inferred from homology"/>
<dbReference type="PANTHER" id="PTHR30446:SF0">
    <property type="entry name" value="RECOMBINATION PROTEIN RECR"/>
    <property type="match status" value="1"/>
</dbReference>
<dbReference type="InterPro" id="IPR006171">
    <property type="entry name" value="TOPRIM_dom"/>
</dbReference>
<dbReference type="InterPro" id="IPR000093">
    <property type="entry name" value="DNA_Rcmb_RecR"/>
</dbReference>
<sequence length="203" mass="21967">MHMDALDKLATLFARFPGIGPRQAHRFVQFLLRSSPSMRRELADSIRALGATVNQCDACMRYHAGAKGLCALCADPARDASMLAVVSSDADLAALERSGTYRGHYFVLGGTISLASEKAKALRERELLSRAQERASAGLREVILALPANPEGDYTAIHVRDALAALAARHGWKITMLGRGLSTGSELEYADAETLKSALENRR</sequence>
<evidence type="ECO:0000256" key="3">
    <source>
        <dbReference type="ARBA" id="ARBA00022771"/>
    </source>
</evidence>
<evidence type="ECO:0000256" key="4">
    <source>
        <dbReference type="ARBA" id="ARBA00022833"/>
    </source>
</evidence>
<evidence type="ECO:0000259" key="8">
    <source>
        <dbReference type="PROSITE" id="PS50880"/>
    </source>
</evidence>
<dbReference type="Gene3D" id="1.10.8.420">
    <property type="entry name" value="RecR Domain 1"/>
    <property type="match status" value="1"/>
</dbReference>
<dbReference type="EMBL" id="PFBM01000021">
    <property type="protein sequence ID" value="PIR82213.1"/>
    <property type="molecule type" value="Genomic_DNA"/>
</dbReference>
<name>A0A2H0U708_9BACT</name>
<evidence type="ECO:0000256" key="1">
    <source>
        <dbReference type="ARBA" id="ARBA00022723"/>
    </source>
</evidence>
<dbReference type="Pfam" id="PF13662">
    <property type="entry name" value="Toprim_4"/>
    <property type="match status" value="1"/>
</dbReference>
<dbReference type="Gene3D" id="3.40.1360.10">
    <property type="match status" value="1"/>
</dbReference>
<comment type="function">
    <text evidence="7">May play a role in DNA repair. It seems to be involved in an RecBC-independent recombinational process of DNA repair. It may act with RecF and RecO.</text>
</comment>
<evidence type="ECO:0000313" key="10">
    <source>
        <dbReference type="Proteomes" id="UP000231379"/>
    </source>
</evidence>
<dbReference type="SUPFAM" id="SSF111304">
    <property type="entry name" value="Recombination protein RecR"/>
    <property type="match status" value="1"/>
</dbReference>
<keyword evidence="1 7" id="KW-0479">Metal-binding</keyword>
<evidence type="ECO:0000256" key="6">
    <source>
        <dbReference type="ARBA" id="ARBA00023204"/>
    </source>
</evidence>
<keyword evidence="5 7" id="KW-0233">DNA recombination</keyword>
<reference evidence="10" key="1">
    <citation type="submission" date="2017-09" db="EMBL/GenBank/DDBJ databases">
        <title>Depth-based differentiation of microbial function through sediment-hosted aquifers and enrichment of novel symbionts in the deep terrestrial subsurface.</title>
        <authorList>
            <person name="Probst A.J."/>
            <person name="Ladd B."/>
            <person name="Jarett J.K."/>
            <person name="Geller-Mcgrath D.E."/>
            <person name="Sieber C.M.K."/>
            <person name="Emerson J.B."/>
            <person name="Anantharaman K."/>
            <person name="Thomas B.C."/>
            <person name="Malmstrom R."/>
            <person name="Stieglmeier M."/>
            <person name="Klingl A."/>
            <person name="Woyke T."/>
            <person name="Ryan C.M."/>
            <person name="Banfield J.F."/>
        </authorList>
    </citation>
    <scope>NUCLEOTIDE SEQUENCE [LARGE SCALE GENOMIC DNA]</scope>
</reference>
<organism evidence="9 10">
    <name type="scientific">Candidatus Kaiserbacteria bacterium CG10_big_fil_rev_8_21_14_0_10_59_10</name>
    <dbReference type="NCBI Taxonomy" id="1974612"/>
    <lineage>
        <taxon>Bacteria</taxon>
        <taxon>Candidatus Kaiseribacteriota</taxon>
    </lineage>
</organism>
<dbReference type="GO" id="GO:0006281">
    <property type="term" value="P:DNA repair"/>
    <property type="evidence" value="ECO:0007669"/>
    <property type="project" value="UniProtKB-UniRule"/>
</dbReference>